<comment type="caution">
    <text evidence="2">The sequence shown here is derived from an EMBL/GenBank/DDBJ whole genome shotgun (WGS) entry which is preliminary data.</text>
</comment>
<evidence type="ECO:0000256" key="1">
    <source>
        <dbReference type="SAM" id="Phobius"/>
    </source>
</evidence>
<evidence type="ECO:0000313" key="2">
    <source>
        <dbReference type="EMBL" id="KAF8379088.1"/>
    </source>
</evidence>
<proteinExistence type="predicted"/>
<dbReference type="Proteomes" id="UP000655225">
    <property type="component" value="Unassembled WGS sequence"/>
</dbReference>
<keyword evidence="3" id="KW-1185">Reference proteome</keyword>
<keyword evidence="1" id="KW-1133">Transmembrane helix</keyword>
<dbReference type="AlphaFoldDB" id="A0A834YB69"/>
<keyword evidence="1" id="KW-0472">Membrane</keyword>
<name>A0A834YB69_TETSI</name>
<reference evidence="2 3" key="1">
    <citation type="submission" date="2020-04" db="EMBL/GenBank/DDBJ databases">
        <title>Plant Genome Project.</title>
        <authorList>
            <person name="Zhang R.-G."/>
        </authorList>
    </citation>
    <scope>NUCLEOTIDE SEQUENCE [LARGE SCALE GENOMIC DNA]</scope>
    <source>
        <strain evidence="2">YNK0</strain>
        <tissue evidence="2">Leaf</tissue>
    </source>
</reference>
<dbReference type="EMBL" id="JABCRI010000022">
    <property type="protein sequence ID" value="KAF8379088.1"/>
    <property type="molecule type" value="Genomic_DNA"/>
</dbReference>
<feature type="transmembrane region" description="Helical" evidence="1">
    <location>
        <begin position="36"/>
        <end position="56"/>
    </location>
</feature>
<organism evidence="2 3">
    <name type="scientific">Tetracentron sinense</name>
    <name type="common">Spur-leaf</name>
    <dbReference type="NCBI Taxonomy" id="13715"/>
    <lineage>
        <taxon>Eukaryota</taxon>
        <taxon>Viridiplantae</taxon>
        <taxon>Streptophyta</taxon>
        <taxon>Embryophyta</taxon>
        <taxon>Tracheophyta</taxon>
        <taxon>Spermatophyta</taxon>
        <taxon>Magnoliopsida</taxon>
        <taxon>Trochodendrales</taxon>
        <taxon>Trochodendraceae</taxon>
        <taxon>Tetracentron</taxon>
    </lineage>
</organism>
<keyword evidence="1" id="KW-0812">Transmembrane</keyword>
<accession>A0A834YB69</accession>
<gene>
    <name evidence="2" type="ORF">HHK36_028517</name>
</gene>
<sequence length="99" mass="10147">MSNDAFAATTAANGSGGVGGGRSSNYFLHNLSNLGFGYSIAVSLGFHVLLSASSLLPTSTATPLEIERMVWLLLEDDGDIGVANTADEGNHDDKATTAT</sequence>
<evidence type="ECO:0000313" key="3">
    <source>
        <dbReference type="Proteomes" id="UP000655225"/>
    </source>
</evidence>
<protein>
    <submittedName>
        <fullName evidence="2">Uncharacterized protein</fullName>
    </submittedName>
</protein>